<reference evidence="2 3" key="1">
    <citation type="submission" date="2018-10" db="EMBL/GenBank/DDBJ databases">
        <title>Isolation of pseudouridimycin from Streptomyces albus DSM 40763.</title>
        <authorList>
            <person name="Rosenqvist P."/>
            <person name="Metsae-Ketelae M."/>
            <person name="Virta P."/>
        </authorList>
    </citation>
    <scope>NUCLEOTIDE SEQUENCE [LARGE SCALE GENOMIC DNA]</scope>
    <source>
        <strain evidence="2 3">DSM 40763</strain>
    </source>
</reference>
<dbReference type="AlphaFoldDB" id="A0A8H1QTD1"/>
<proteinExistence type="predicted"/>
<evidence type="ECO:0000313" key="3">
    <source>
        <dbReference type="Proteomes" id="UP000298111"/>
    </source>
</evidence>
<accession>A0A8H1QTD1</accession>
<protein>
    <submittedName>
        <fullName evidence="2">Uncharacterized protein</fullName>
    </submittedName>
</protein>
<dbReference type="EMBL" id="RCIY01000040">
    <property type="protein sequence ID" value="TGG86405.1"/>
    <property type="molecule type" value="Genomic_DNA"/>
</dbReference>
<comment type="caution">
    <text evidence="2">The sequence shown here is derived from an EMBL/GenBank/DDBJ whole genome shotgun (WGS) entry which is preliminary data.</text>
</comment>
<organism evidence="2 3">
    <name type="scientific">Streptomyces albus</name>
    <dbReference type="NCBI Taxonomy" id="1888"/>
    <lineage>
        <taxon>Bacteria</taxon>
        <taxon>Bacillati</taxon>
        <taxon>Actinomycetota</taxon>
        <taxon>Actinomycetes</taxon>
        <taxon>Kitasatosporales</taxon>
        <taxon>Streptomycetaceae</taxon>
        <taxon>Streptomyces</taxon>
    </lineage>
</organism>
<evidence type="ECO:0000256" key="1">
    <source>
        <dbReference type="SAM" id="MobiDB-lite"/>
    </source>
</evidence>
<feature type="region of interest" description="Disordered" evidence="1">
    <location>
        <begin position="28"/>
        <end position="61"/>
    </location>
</feature>
<gene>
    <name evidence="2" type="ORF">D8771_08665</name>
</gene>
<sequence>MAEPRFRGEEFAALPEDRAARLEPLSVIGTQRSPETDEPARLHLWSPSPTPPRLALHTFPT</sequence>
<name>A0A8H1QTD1_9ACTN</name>
<dbReference type="Proteomes" id="UP000298111">
    <property type="component" value="Unassembled WGS sequence"/>
</dbReference>
<evidence type="ECO:0000313" key="2">
    <source>
        <dbReference type="EMBL" id="TGG86405.1"/>
    </source>
</evidence>